<organism evidence="2 3">
    <name type="scientific">Streptomyces chrestomyceticus</name>
    <dbReference type="NCBI Taxonomy" id="68185"/>
    <lineage>
        <taxon>Bacteria</taxon>
        <taxon>Bacillati</taxon>
        <taxon>Actinomycetota</taxon>
        <taxon>Actinomycetes</taxon>
        <taxon>Kitasatosporales</taxon>
        <taxon>Streptomycetaceae</taxon>
        <taxon>Streptomyces</taxon>
    </lineage>
</organism>
<name>A0ABU7WMP7_9ACTN</name>
<keyword evidence="3" id="KW-1185">Reference proteome</keyword>
<protein>
    <submittedName>
        <fullName evidence="2">Helix-turn-helix transcriptional regulator</fullName>
    </submittedName>
</protein>
<proteinExistence type="predicted"/>
<evidence type="ECO:0000259" key="1">
    <source>
        <dbReference type="PROSITE" id="PS50943"/>
    </source>
</evidence>
<dbReference type="InterPro" id="IPR001387">
    <property type="entry name" value="Cro/C1-type_HTH"/>
</dbReference>
<dbReference type="SMART" id="SM00530">
    <property type="entry name" value="HTH_XRE"/>
    <property type="match status" value="1"/>
</dbReference>
<dbReference type="SUPFAM" id="SSF47413">
    <property type="entry name" value="lambda repressor-like DNA-binding domains"/>
    <property type="match status" value="1"/>
</dbReference>
<gene>
    <name evidence="2" type="ORF">RB636_03750</name>
</gene>
<dbReference type="InterPro" id="IPR010982">
    <property type="entry name" value="Lambda_DNA-bd_dom_sf"/>
</dbReference>
<dbReference type="CDD" id="cd00093">
    <property type="entry name" value="HTH_XRE"/>
    <property type="match status" value="1"/>
</dbReference>
<reference evidence="2 3" key="1">
    <citation type="submission" date="2023-08" db="EMBL/GenBank/DDBJ databases">
        <authorList>
            <person name="Sharma P."/>
            <person name="Verma V."/>
            <person name="Mohan M.K."/>
            <person name="Dubey A.K."/>
        </authorList>
    </citation>
    <scope>NUCLEOTIDE SEQUENCE [LARGE SCALE GENOMIC DNA]</scope>
    <source>
        <strain evidence="2 3">ADP4</strain>
    </source>
</reference>
<dbReference type="PROSITE" id="PS50943">
    <property type="entry name" value="HTH_CROC1"/>
    <property type="match status" value="1"/>
</dbReference>
<dbReference type="RefSeq" id="WP_331785347.1">
    <property type="nucleotide sequence ID" value="NZ_JAVFKM010000002.1"/>
</dbReference>
<accession>A0ABU7WMP7</accession>
<evidence type="ECO:0000313" key="2">
    <source>
        <dbReference type="EMBL" id="MEF3112314.1"/>
    </source>
</evidence>
<dbReference type="InterPro" id="IPR043917">
    <property type="entry name" value="DUF5753"/>
</dbReference>
<dbReference type="Proteomes" id="UP001348265">
    <property type="component" value="Unassembled WGS sequence"/>
</dbReference>
<dbReference type="Pfam" id="PF13560">
    <property type="entry name" value="HTH_31"/>
    <property type="match status" value="1"/>
</dbReference>
<sequence length="296" mass="33079">MPPRSQPSERHRRLGAELRKLRRSAGLSGDRAAELIDADRGRMSNIEAGRVDVPRNGLHKLLRAYGCTEGPLFEGLMAMAQDRGKGWWNEYRDVMRRPALDLAELEAGAAGVRMHESSAVPGMLQTADYARAMCAMAVDKDKDEPIDRYVEFRLARQRVIERDSGTPYHAVIHEGALHTLIGSAEIMRGQLRRLIEVARLPHVTVQVFPFTAGGFSAYSRPFALFGGPAPELDTVRLEQPLGSALLHDRQHIDRYSKIFTKLSELALSPVDPDAKPESHEGRDSLTLIHHLMYAMQ</sequence>
<dbReference type="Pfam" id="PF19054">
    <property type="entry name" value="DUF5753"/>
    <property type="match status" value="1"/>
</dbReference>
<dbReference type="Gene3D" id="1.10.260.40">
    <property type="entry name" value="lambda repressor-like DNA-binding domains"/>
    <property type="match status" value="1"/>
</dbReference>
<dbReference type="EMBL" id="JAVFKM010000002">
    <property type="protein sequence ID" value="MEF3112314.1"/>
    <property type="molecule type" value="Genomic_DNA"/>
</dbReference>
<evidence type="ECO:0000313" key="3">
    <source>
        <dbReference type="Proteomes" id="UP001348265"/>
    </source>
</evidence>
<feature type="domain" description="HTH cro/C1-type" evidence="1">
    <location>
        <begin position="18"/>
        <end position="72"/>
    </location>
</feature>
<comment type="caution">
    <text evidence="2">The sequence shown here is derived from an EMBL/GenBank/DDBJ whole genome shotgun (WGS) entry which is preliminary data.</text>
</comment>